<reference evidence="7 8" key="1">
    <citation type="submission" date="2016-10" db="EMBL/GenBank/DDBJ databases">
        <authorList>
            <person name="de Groot N.N."/>
        </authorList>
    </citation>
    <scope>NUCLEOTIDE SEQUENCE [LARGE SCALE GENOMIC DNA]</scope>
    <source>
        <strain evidence="7 8">B25</strain>
    </source>
</reference>
<dbReference type="PROSITE" id="PS50943">
    <property type="entry name" value="HTH_CROC1"/>
    <property type="match status" value="1"/>
</dbReference>
<dbReference type="EMBL" id="FOFU01000001">
    <property type="protein sequence ID" value="SEP83752.1"/>
    <property type="molecule type" value="Genomic_DNA"/>
</dbReference>
<name>A0A1H9B3Z2_9SPIR</name>
<dbReference type="InterPro" id="IPR019756">
    <property type="entry name" value="Pept_S26A_signal_pept_1_Ser-AS"/>
</dbReference>
<dbReference type="CDD" id="cd00093">
    <property type="entry name" value="HTH_XRE"/>
    <property type="match status" value="1"/>
</dbReference>
<dbReference type="InterPro" id="IPR039418">
    <property type="entry name" value="LexA-like"/>
</dbReference>
<dbReference type="PROSITE" id="PS00501">
    <property type="entry name" value="SPASE_I_1"/>
    <property type="match status" value="1"/>
</dbReference>
<evidence type="ECO:0000256" key="1">
    <source>
        <dbReference type="ARBA" id="ARBA00022670"/>
    </source>
</evidence>
<dbReference type="GO" id="GO:0016020">
    <property type="term" value="C:membrane"/>
    <property type="evidence" value="ECO:0007669"/>
    <property type="project" value="InterPro"/>
</dbReference>
<dbReference type="SUPFAM" id="SSF47413">
    <property type="entry name" value="lambda repressor-like DNA-binding domains"/>
    <property type="match status" value="1"/>
</dbReference>
<dbReference type="CDD" id="cd06529">
    <property type="entry name" value="S24_LexA-like"/>
    <property type="match status" value="1"/>
</dbReference>
<dbReference type="SMART" id="SM00530">
    <property type="entry name" value="HTH_XRE"/>
    <property type="match status" value="1"/>
</dbReference>
<dbReference type="Pfam" id="PF00717">
    <property type="entry name" value="Peptidase_S24"/>
    <property type="match status" value="1"/>
</dbReference>
<dbReference type="Gene3D" id="1.10.260.40">
    <property type="entry name" value="lambda repressor-like DNA-binding domains"/>
    <property type="match status" value="1"/>
</dbReference>
<gene>
    <name evidence="7" type="ORF">SAMN04487977_101571</name>
</gene>
<evidence type="ECO:0000256" key="3">
    <source>
        <dbReference type="ARBA" id="ARBA00023015"/>
    </source>
</evidence>
<dbReference type="SUPFAM" id="SSF51306">
    <property type="entry name" value="LexA/Signal peptidase"/>
    <property type="match status" value="1"/>
</dbReference>
<evidence type="ECO:0000256" key="2">
    <source>
        <dbReference type="ARBA" id="ARBA00022801"/>
    </source>
</evidence>
<evidence type="ECO:0000256" key="5">
    <source>
        <dbReference type="ARBA" id="ARBA00023163"/>
    </source>
</evidence>
<dbReference type="PANTHER" id="PTHR40661:SF3">
    <property type="entry name" value="FELS-1 PROPHAGE TRANSCRIPTIONAL REGULATOR"/>
    <property type="match status" value="1"/>
</dbReference>
<keyword evidence="1" id="KW-0645">Protease</keyword>
<dbReference type="GO" id="GO:0003677">
    <property type="term" value="F:DNA binding"/>
    <property type="evidence" value="ECO:0007669"/>
    <property type="project" value="UniProtKB-KW"/>
</dbReference>
<protein>
    <submittedName>
        <fullName evidence="7">Helix-turn-helix</fullName>
    </submittedName>
</protein>
<dbReference type="InterPro" id="IPR010982">
    <property type="entry name" value="Lambda_DNA-bd_dom_sf"/>
</dbReference>
<sequence>MTFWERVEQALEQNNITEAELSRRIGVSQAGITGWKQRGSIPRADVAIKTAEVLNTSVDYLVNGSLDTMHIKKSNTFLVPILNQELSAGKGELLPEDDIANGLVPIPYRLHKEFGNNLAALHVHGDSMKPTLNDGDMIVCDSLGWDNSDGIYAIRMNGSGFVKRIQVVGQKILVISDNPKYKTFEESVNSDAIQIIGKVRLVIQAL</sequence>
<evidence type="ECO:0000313" key="8">
    <source>
        <dbReference type="Proteomes" id="UP000182360"/>
    </source>
</evidence>
<feature type="domain" description="HTH cro/C1-type" evidence="6">
    <location>
        <begin position="7"/>
        <end position="61"/>
    </location>
</feature>
<dbReference type="PANTHER" id="PTHR40661">
    <property type="match status" value="1"/>
</dbReference>
<keyword evidence="3" id="KW-0805">Transcription regulation</keyword>
<keyword evidence="5" id="KW-0804">Transcription</keyword>
<dbReference type="GO" id="GO:0006508">
    <property type="term" value="P:proteolysis"/>
    <property type="evidence" value="ECO:0007669"/>
    <property type="project" value="UniProtKB-KW"/>
</dbReference>
<keyword evidence="4" id="KW-0238">DNA-binding</keyword>
<dbReference type="GO" id="GO:0004252">
    <property type="term" value="F:serine-type endopeptidase activity"/>
    <property type="evidence" value="ECO:0007669"/>
    <property type="project" value="InterPro"/>
</dbReference>
<dbReference type="AlphaFoldDB" id="A0A1H9B3Z2"/>
<evidence type="ECO:0000256" key="4">
    <source>
        <dbReference type="ARBA" id="ARBA00023125"/>
    </source>
</evidence>
<accession>A0A1H9B3Z2</accession>
<keyword evidence="2" id="KW-0378">Hydrolase</keyword>
<dbReference type="RefSeq" id="WP_074640689.1">
    <property type="nucleotide sequence ID" value="NZ_FOFU01000001.1"/>
</dbReference>
<dbReference type="InterPro" id="IPR036286">
    <property type="entry name" value="LexA/Signal_pep-like_sf"/>
</dbReference>
<proteinExistence type="predicted"/>
<dbReference type="InterPro" id="IPR001387">
    <property type="entry name" value="Cro/C1-type_HTH"/>
</dbReference>
<organism evidence="7 8">
    <name type="scientific">Treponema bryantii</name>
    <dbReference type="NCBI Taxonomy" id="163"/>
    <lineage>
        <taxon>Bacteria</taxon>
        <taxon>Pseudomonadati</taxon>
        <taxon>Spirochaetota</taxon>
        <taxon>Spirochaetia</taxon>
        <taxon>Spirochaetales</taxon>
        <taxon>Treponemataceae</taxon>
        <taxon>Treponema</taxon>
    </lineage>
</organism>
<dbReference type="Gene3D" id="2.10.109.10">
    <property type="entry name" value="Umud Fragment, subunit A"/>
    <property type="match status" value="1"/>
</dbReference>
<dbReference type="Pfam" id="PF01381">
    <property type="entry name" value="HTH_3"/>
    <property type="match status" value="1"/>
</dbReference>
<evidence type="ECO:0000313" key="7">
    <source>
        <dbReference type="EMBL" id="SEP83752.1"/>
    </source>
</evidence>
<dbReference type="InterPro" id="IPR015927">
    <property type="entry name" value="Peptidase_S24_S26A/B/C"/>
</dbReference>
<keyword evidence="8" id="KW-1185">Reference proteome</keyword>
<evidence type="ECO:0000259" key="6">
    <source>
        <dbReference type="PROSITE" id="PS50943"/>
    </source>
</evidence>
<dbReference type="Proteomes" id="UP000182360">
    <property type="component" value="Unassembled WGS sequence"/>
</dbReference>